<dbReference type="Pfam" id="PF14076">
    <property type="entry name" value="DUF4258"/>
    <property type="match status" value="1"/>
</dbReference>
<evidence type="ECO:0000313" key="1">
    <source>
        <dbReference type="EMBL" id="VFK27875.1"/>
    </source>
</evidence>
<dbReference type="EMBL" id="CAADGH010000026">
    <property type="protein sequence ID" value="VFK75573.1"/>
    <property type="molecule type" value="Genomic_DNA"/>
</dbReference>
<dbReference type="EMBL" id="CAADFO010000031">
    <property type="protein sequence ID" value="VFK27875.1"/>
    <property type="molecule type" value="Genomic_DNA"/>
</dbReference>
<dbReference type="InterPro" id="IPR019270">
    <property type="entry name" value="DUF2283"/>
</dbReference>
<dbReference type="Pfam" id="PF10049">
    <property type="entry name" value="DUF2283"/>
    <property type="match status" value="1"/>
</dbReference>
<accession>A0A451BBA4</accession>
<dbReference type="EMBL" id="CAADFQ010000027">
    <property type="protein sequence ID" value="VFK31803.1"/>
    <property type="molecule type" value="Genomic_DNA"/>
</dbReference>
<dbReference type="InterPro" id="IPR025354">
    <property type="entry name" value="DUF4258"/>
</dbReference>
<gene>
    <name evidence="1" type="ORF">BECKMB1821G_GA0114241_103118</name>
    <name evidence="3" type="ORF">BECKMB1821H_GA0114242_102617</name>
    <name evidence="2" type="ORF">BECKMB1821I_GA0114274_102717</name>
</gene>
<evidence type="ECO:0000313" key="3">
    <source>
        <dbReference type="EMBL" id="VFK75573.1"/>
    </source>
</evidence>
<protein>
    <recommendedName>
        <fullName evidence="4">DUF2283 domain-containing protein</fullName>
    </recommendedName>
</protein>
<organism evidence="3">
    <name type="scientific">Candidatus Kentrum sp. MB</name>
    <dbReference type="NCBI Taxonomy" id="2138164"/>
    <lineage>
        <taxon>Bacteria</taxon>
        <taxon>Pseudomonadati</taxon>
        <taxon>Pseudomonadota</taxon>
        <taxon>Gammaproteobacteria</taxon>
        <taxon>Candidatus Kentrum</taxon>
    </lineage>
</organism>
<name>A0A451BBA4_9GAMM</name>
<proteinExistence type="predicted"/>
<reference evidence="3" key="1">
    <citation type="submission" date="2019-02" db="EMBL/GenBank/DDBJ databases">
        <authorList>
            <person name="Gruber-Vodicka R. H."/>
            <person name="Seah K. B. B."/>
        </authorList>
    </citation>
    <scope>NUCLEOTIDE SEQUENCE</scope>
    <source>
        <strain evidence="1">BECK_BZ197</strain>
        <strain evidence="3">BECK_BZ198</strain>
        <strain evidence="2">BECK_BZ199</strain>
    </source>
</reference>
<evidence type="ECO:0008006" key="4">
    <source>
        <dbReference type="Google" id="ProtNLM"/>
    </source>
</evidence>
<sequence>MDYVLTEHARKRCIRRKIKQEWIAAALAYPARTENDIEDQTLAHALLAIPEKSFRVLRVVYNKTFDFEISDAEVELTREIEPGIIIDYDANGHIIGIEVLSVSKRETLEPMKQAA</sequence>
<evidence type="ECO:0000313" key="2">
    <source>
        <dbReference type="EMBL" id="VFK31803.1"/>
    </source>
</evidence>
<dbReference type="AlphaFoldDB" id="A0A451BBA4"/>